<evidence type="ECO:0000313" key="1">
    <source>
        <dbReference type="EMBL" id="QID22527.1"/>
    </source>
</evidence>
<keyword evidence="1" id="KW-0067">ATP-binding</keyword>
<dbReference type="AlphaFoldDB" id="A0A6G6AK72"/>
<organism evidence="1">
    <name type="scientific">Escherichia coli</name>
    <dbReference type="NCBI Taxonomy" id="562"/>
    <lineage>
        <taxon>Bacteria</taxon>
        <taxon>Pseudomonadati</taxon>
        <taxon>Pseudomonadota</taxon>
        <taxon>Gammaproteobacteria</taxon>
        <taxon>Enterobacterales</taxon>
        <taxon>Enterobacteriaceae</taxon>
        <taxon>Escherichia</taxon>
    </lineage>
</organism>
<dbReference type="EMBL" id="MN256757">
    <property type="protein sequence ID" value="QID22527.1"/>
    <property type="molecule type" value="Genomic_DNA"/>
</dbReference>
<reference evidence="1" key="1">
    <citation type="submission" date="2019-08" db="EMBL/GenBank/DDBJ databases">
        <authorList>
            <person name="Yao H."/>
        </authorList>
    </citation>
    <scope>NUCLEOTIDE SEQUENCE</scope>
    <source>
        <strain evidence="1">4M18F</strain>
        <plasmid evidence="1">p4M18F</plasmid>
    </source>
</reference>
<name>A0A6G6AK72_ECOLX</name>
<keyword evidence="1" id="KW-0547">Nucleotide-binding</keyword>
<protein>
    <submittedName>
        <fullName evidence="1">Helicase</fullName>
    </submittedName>
</protein>
<sequence length="128" mass="14872">MNFRALFLSMQRVFGIFSRRENDVSELMMKDAANFSPFAQIIGEQKYTVPDHPNPEVLKFIEYPTRPAGIQTFNEQSILSLYRDKLHSISMMLAISDGDIREDAYTFTNLVLKPLIEYIRWIHLLPAS</sequence>
<accession>A0A6G6AK72</accession>
<keyword evidence="1" id="KW-0378">Hydrolase</keyword>
<keyword evidence="1" id="KW-0347">Helicase</keyword>
<keyword evidence="1" id="KW-0614">Plasmid</keyword>
<dbReference type="RefSeq" id="WP_250950826.1">
    <property type="nucleotide sequence ID" value="NZ_MN256757.1"/>
</dbReference>
<geneLocation type="plasmid" evidence="1">
    <name>p4M18F</name>
</geneLocation>
<dbReference type="GO" id="GO:0004386">
    <property type="term" value="F:helicase activity"/>
    <property type="evidence" value="ECO:0007669"/>
    <property type="project" value="UniProtKB-KW"/>
</dbReference>
<proteinExistence type="predicted"/>